<organism evidence="1">
    <name type="scientific">bioreactor metagenome</name>
    <dbReference type="NCBI Taxonomy" id="1076179"/>
    <lineage>
        <taxon>unclassified sequences</taxon>
        <taxon>metagenomes</taxon>
        <taxon>ecological metagenomes</taxon>
    </lineage>
</organism>
<name>A0A645IZ20_9ZZZZ</name>
<reference evidence="1" key="1">
    <citation type="submission" date="2019-08" db="EMBL/GenBank/DDBJ databases">
        <authorList>
            <person name="Kucharzyk K."/>
            <person name="Murdoch R.W."/>
            <person name="Higgins S."/>
            <person name="Loffler F."/>
        </authorList>
    </citation>
    <scope>NUCLEOTIDE SEQUENCE</scope>
</reference>
<sequence>MLVGKLLEPLGDFFDEVLAVLEPIRHAQGMYRPHIDRHKRPFSFDGAKGIAGKQIF</sequence>
<dbReference type="EMBL" id="VSSQ01126081">
    <property type="protein sequence ID" value="MPN56102.1"/>
    <property type="molecule type" value="Genomic_DNA"/>
</dbReference>
<proteinExistence type="predicted"/>
<gene>
    <name evidence="1" type="ORF">SDC9_203788</name>
</gene>
<dbReference type="AlphaFoldDB" id="A0A645IZ20"/>
<protein>
    <submittedName>
        <fullName evidence="1">Uncharacterized protein</fullName>
    </submittedName>
</protein>
<evidence type="ECO:0000313" key="1">
    <source>
        <dbReference type="EMBL" id="MPN56102.1"/>
    </source>
</evidence>
<accession>A0A645IZ20</accession>
<comment type="caution">
    <text evidence="1">The sequence shown here is derived from an EMBL/GenBank/DDBJ whole genome shotgun (WGS) entry which is preliminary data.</text>
</comment>